<keyword evidence="3" id="KW-1185">Reference proteome</keyword>
<evidence type="ECO:0000313" key="3">
    <source>
        <dbReference type="Proteomes" id="UP000230002"/>
    </source>
</evidence>
<dbReference type="Proteomes" id="UP000230002">
    <property type="component" value="Unassembled WGS sequence"/>
</dbReference>
<reference evidence="2 3" key="1">
    <citation type="journal article" date="2015" name="Sci. Rep.">
        <title>Chromosome-level genome map provides insights into diverse defense mechanisms in the medicinal fungus Ganoderma sinense.</title>
        <authorList>
            <person name="Zhu Y."/>
            <person name="Xu J."/>
            <person name="Sun C."/>
            <person name="Zhou S."/>
            <person name="Xu H."/>
            <person name="Nelson D.R."/>
            <person name="Qian J."/>
            <person name="Song J."/>
            <person name="Luo H."/>
            <person name="Xiang L."/>
            <person name="Li Y."/>
            <person name="Xu Z."/>
            <person name="Ji A."/>
            <person name="Wang L."/>
            <person name="Lu S."/>
            <person name="Hayward A."/>
            <person name="Sun W."/>
            <person name="Li X."/>
            <person name="Schwartz D.C."/>
            <person name="Wang Y."/>
            <person name="Chen S."/>
        </authorList>
    </citation>
    <scope>NUCLEOTIDE SEQUENCE [LARGE SCALE GENOMIC DNA]</scope>
    <source>
        <strain evidence="2 3">ZZ0214-1</strain>
    </source>
</reference>
<comment type="caution">
    <text evidence="2">The sequence shown here is derived from an EMBL/GenBank/DDBJ whole genome shotgun (WGS) entry which is preliminary data.</text>
</comment>
<sequence>MPPRKTKPLPSSPLPFDQCRMTPVGVWSVIQDLQTQPLLASLPEERLRAMAIALLAHGGTNDGRHTVEPGALHPSHHVAHGGEALNWRDYLQGHFRMTVMDHLTWLDRLSGGVTLLVHLPGTRPPDTPAKIEEARFDVFLPITILRDHSALNIIMARIVQYLAEEVSVPVMERWDRAKNLHRGRALYDSSKLRQPSNRTVSEELIPRSLTPFHVFPGRAPGALEDIIARFLSSIPPPTNPPSATAAASAATTQTTVLSAASVTPNANTPSTPLSSPRVFVPPNTPCVPKYISPENKPHIKLEYDSANDPWTAEDLAVMVDNLDNMRLRDTAESPASELDELRRRVAELESIVTSQVKEIEHLHALLTCDVNIRSPTPRSQSSRQRTPSPSGTFGGSKRKGKKAAHRDQSRPPSSLSSVSSVSSVTASSASPTPSRCGARFIPLLMHRSLQPTTSAARVGDGSGPSSSASANQSTGSSRPSALPVSSSASNIIFGIFTDHCIVYNNLPNAMYGLLTRIEAQYPPERWFDVIRHFLQDRCEEPDDVTQQLVEAMHKDCDLPSM</sequence>
<dbReference type="EMBL" id="AYKW01000044">
    <property type="protein sequence ID" value="PIL26613.1"/>
    <property type="molecule type" value="Genomic_DNA"/>
</dbReference>
<dbReference type="OrthoDB" id="2726580at2759"/>
<feature type="compositionally biased region" description="Low complexity" evidence="1">
    <location>
        <begin position="410"/>
        <end position="433"/>
    </location>
</feature>
<evidence type="ECO:0000313" key="2">
    <source>
        <dbReference type="EMBL" id="PIL26613.1"/>
    </source>
</evidence>
<name>A0A2G8RYL7_9APHY</name>
<feature type="region of interest" description="Disordered" evidence="1">
    <location>
        <begin position="372"/>
        <end position="433"/>
    </location>
</feature>
<gene>
    <name evidence="2" type="ORF">GSI_11307</name>
</gene>
<evidence type="ECO:0000256" key="1">
    <source>
        <dbReference type="SAM" id="MobiDB-lite"/>
    </source>
</evidence>
<feature type="compositionally biased region" description="Low complexity" evidence="1">
    <location>
        <begin position="373"/>
        <end position="390"/>
    </location>
</feature>
<feature type="region of interest" description="Disordered" evidence="1">
    <location>
        <begin position="260"/>
        <end position="279"/>
    </location>
</feature>
<proteinExistence type="predicted"/>
<organism evidence="2 3">
    <name type="scientific">Ganoderma sinense ZZ0214-1</name>
    <dbReference type="NCBI Taxonomy" id="1077348"/>
    <lineage>
        <taxon>Eukaryota</taxon>
        <taxon>Fungi</taxon>
        <taxon>Dikarya</taxon>
        <taxon>Basidiomycota</taxon>
        <taxon>Agaricomycotina</taxon>
        <taxon>Agaricomycetes</taxon>
        <taxon>Polyporales</taxon>
        <taxon>Polyporaceae</taxon>
        <taxon>Ganoderma</taxon>
    </lineage>
</organism>
<dbReference type="AlphaFoldDB" id="A0A2G8RYL7"/>
<feature type="compositionally biased region" description="Low complexity" evidence="1">
    <location>
        <begin position="463"/>
        <end position="484"/>
    </location>
</feature>
<accession>A0A2G8RYL7</accession>
<feature type="region of interest" description="Disordered" evidence="1">
    <location>
        <begin position="452"/>
        <end position="484"/>
    </location>
</feature>
<feature type="compositionally biased region" description="Polar residues" evidence="1">
    <location>
        <begin position="262"/>
        <end position="274"/>
    </location>
</feature>
<protein>
    <submittedName>
        <fullName evidence="2">Uncharacterized protein</fullName>
    </submittedName>
</protein>